<protein>
    <submittedName>
        <fullName evidence="1">Uncharacterized protein</fullName>
    </submittedName>
</protein>
<name>A0ABV6EYV2_9BRAD</name>
<reference evidence="1 2" key="1">
    <citation type="submission" date="2024-09" db="EMBL/GenBank/DDBJ databases">
        <authorList>
            <person name="Sun Q."/>
            <person name="Mori K."/>
        </authorList>
    </citation>
    <scope>NUCLEOTIDE SEQUENCE [LARGE SCALE GENOMIC DNA]</scope>
    <source>
        <strain evidence="1 2">KCTC 23279</strain>
    </source>
</reference>
<dbReference type="EMBL" id="JBHLWM010000008">
    <property type="protein sequence ID" value="MFC0243240.1"/>
    <property type="molecule type" value="Genomic_DNA"/>
</dbReference>
<proteinExistence type="predicted"/>
<organism evidence="1 2">
    <name type="scientific">Rhodopseudomonas telluris</name>
    <dbReference type="NCBI Taxonomy" id="644215"/>
    <lineage>
        <taxon>Bacteria</taxon>
        <taxon>Pseudomonadati</taxon>
        <taxon>Pseudomonadota</taxon>
        <taxon>Alphaproteobacteria</taxon>
        <taxon>Hyphomicrobiales</taxon>
        <taxon>Nitrobacteraceae</taxon>
        <taxon>Rhodopseudomonas</taxon>
    </lineage>
</organism>
<evidence type="ECO:0000313" key="2">
    <source>
        <dbReference type="Proteomes" id="UP001589775"/>
    </source>
</evidence>
<gene>
    <name evidence="1" type="ORF">ACFFJ6_22335</name>
</gene>
<evidence type="ECO:0000313" key="1">
    <source>
        <dbReference type="EMBL" id="MFC0243240.1"/>
    </source>
</evidence>
<sequence length="87" mass="9466">MRGLLVETQGDGDNLLDLGFSPGELSKLLDELAELEVREIETCPVDDEFWISIRGPLVHQAQLLKALQDAMKPFDGVAVELGTIGTS</sequence>
<keyword evidence="2" id="KW-1185">Reference proteome</keyword>
<dbReference type="RefSeq" id="WP_378391949.1">
    <property type="nucleotide sequence ID" value="NZ_JBHLWM010000008.1"/>
</dbReference>
<accession>A0ABV6EYV2</accession>
<comment type="caution">
    <text evidence="1">The sequence shown here is derived from an EMBL/GenBank/DDBJ whole genome shotgun (WGS) entry which is preliminary data.</text>
</comment>
<dbReference type="Proteomes" id="UP001589775">
    <property type="component" value="Unassembled WGS sequence"/>
</dbReference>